<dbReference type="PANTHER" id="PTHR42796:SF4">
    <property type="entry name" value="FUMARYLACETOACETATE HYDROLASE DOMAIN-CONTAINING PROTEIN 2A"/>
    <property type="match status" value="1"/>
</dbReference>
<dbReference type="EMBL" id="QOIL01000003">
    <property type="protein sequence ID" value="RCG32333.1"/>
    <property type="molecule type" value="Genomic_DNA"/>
</dbReference>
<dbReference type="PANTHER" id="PTHR42796">
    <property type="entry name" value="FUMARYLACETOACETATE HYDROLASE DOMAIN-CONTAINING PROTEIN 2A-RELATED"/>
    <property type="match status" value="1"/>
</dbReference>
<dbReference type="Gene3D" id="3.90.850.10">
    <property type="entry name" value="Fumarylacetoacetase-like, C-terminal domain"/>
    <property type="match status" value="1"/>
</dbReference>
<keyword evidence="5" id="KW-1185">Reference proteome</keyword>
<evidence type="ECO:0000259" key="3">
    <source>
        <dbReference type="Pfam" id="PF01557"/>
    </source>
</evidence>
<organism evidence="4 5">
    <name type="scientific">Sphaerisporangium album</name>
    <dbReference type="NCBI Taxonomy" id="509200"/>
    <lineage>
        <taxon>Bacteria</taxon>
        <taxon>Bacillati</taxon>
        <taxon>Actinomycetota</taxon>
        <taxon>Actinomycetes</taxon>
        <taxon>Streptosporangiales</taxon>
        <taxon>Streptosporangiaceae</taxon>
        <taxon>Sphaerisporangium</taxon>
    </lineage>
</organism>
<name>A0A367FPK7_9ACTN</name>
<sequence>MKLLRVGPPGEERPAVLDEAGRARDLRGLLGHEADFDGAFFASGQTARIANALLSDELPLLGGDGITGTPESRIGPPIARPGKIVCIGLNYRDHAEETGAALPTEPIIFMKAPNTVVGPGDEVLIPRGSVKTDWEVELAVVIGATARYLGSHQEALACVAGYAVSNDVSEREFQLERGGQWDKGKSCETFNPLGPWLVTADEVPDPQSLGLRLWVNGEVRQDGDTKNMIFGVAEVVRYVSQFMVLEPGDVINTGTPAGVALGMPDHPYLRKGDVVELEIDGLGRQRQIVGQA</sequence>
<dbReference type="OrthoDB" id="2273115at2"/>
<dbReference type="InterPro" id="IPR036663">
    <property type="entry name" value="Fumarylacetoacetase_C_sf"/>
</dbReference>
<evidence type="ECO:0000313" key="4">
    <source>
        <dbReference type="EMBL" id="RCG32333.1"/>
    </source>
</evidence>
<comment type="caution">
    <text evidence="4">The sequence shown here is derived from an EMBL/GenBank/DDBJ whole genome shotgun (WGS) entry which is preliminary data.</text>
</comment>
<dbReference type="Proteomes" id="UP000253094">
    <property type="component" value="Unassembled WGS sequence"/>
</dbReference>
<dbReference type="GO" id="GO:0046872">
    <property type="term" value="F:metal ion binding"/>
    <property type="evidence" value="ECO:0007669"/>
    <property type="project" value="UniProtKB-KW"/>
</dbReference>
<accession>A0A367FPK7</accession>
<evidence type="ECO:0000256" key="2">
    <source>
        <dbReference type="ARBA" id="ARBA00022723"/>
    </source>
</evidence>
<dbReference type="AlphaFoldDB" id="A0A367FPK7"/>
<dbReference type="SUPFAM" id="SSF56529">
    <property type="entry name" value="FAH"/>
    <property type="match status" value="1"/>
</dbReference>
<dbReference type="Pfam" id="PF01557">
    <property type="entry name" value="FAA_hydrolase"/>
    <property type="match status" value="1"/>
</dbReference>
<reference evidence="4 5" key="1">
    <citation type="submission" date="2018-06" db="EMBL/GenBank/DDBJ databases">
        <title>Sphaerisporangium craniellae sp. nov., isolated from a marine sponge in the South China Sea.</title>
        <authorList>
            <person name="Li L."/>
        </authorList>
    </citation>
    <scope>NUCLEOTIDE SEQUENCE [LARGE SCALE GENOMIC DNA]</scope>
    <source>
        <strain evidence="4 5">CCTCC AA 208026</strain>
    </source>
</reference>
<protein>
    <submittedName>
        <fullName evidence="4">FAA hydrolase family protein</fullName>
    </submittedName>
</protein>
<dbReference type="RefSeq" id="WP_114027948.1">
    <property type="nucleotide sequence ID" value="NZ_QOIL01000003.1"/>
</dbReference>
<dbReference type="GO" id="GO:0044281">
    <property type="term" value="P:small molecule metabolic process"/>
    <property type="evidence" value="ECO:0007669"/>
    <property type="project" value="UniProtKB-ARBA"/>
</dbReference>
<keyword evidence="4" id="KW-0378">Hydrolase</keyword>
<dbReference type="GO" id="GO:0016787">
    <property type="term" value="F:hydrolase activity"/>
    <property type="evidence" value="ECO:0007669"/>
    <property type="project" value="UniProtKB-KW"/>
</dbReference>
<proteinExistence type="inferred from homology"/>
<dbReference type="FunFam" id="3.90.850.10:FF:000012">
    <property type="entry name" value="Putative 2-hydroxyhepta-2,4-diene-1,7-dioate isomerase"/>
    <property type="match status" value="1"/>
</dbReference>
<evidence type="ECO:0000256" key="1">
    <source>
        <dbReference type="ARBA" id="ARBA00010211"/>
    </source>
</evidence>
<dbReference type="InterPro" id="IPR011234">
    <property type="entry name" value="Fumarylacetoacetase-like_C"/>
</dbReference>
<feature type="domain" description="Fumarylacetoacetase-like C-terminal" evidence="3">
    <location>
        <begin position="83"/>
        <end position="288"/>
    </location>
</feature>
<keyword evidence="2" id="KW-0479">Metal-binding</keyword>
<dbReference type="InterPro" id="IPR051121">
    <property type="entry name" value="FAH"/>
</dbReference>
<evidence type="ECO:0000313" key="5">
    <source>
        <dbReference type="Proteomes" id="UP000253094"/>
    </source>
</evidence>
<gene>
    <name evidence="4" type="ORF">DQ384_07505</name>
</gene>
<comment type="similarity">
    <text evidence="1">Belongs to the FAH family.</text>
</comment>